<dbReference type="RefSeq" id="WP_085105868.1">
    <property type="nucleotide sequence ID" value="NZ_FXAC01000001.1"/>
</dbReference>
<evidence type="ECO:0000256" key="1">
    <source>
        <dbReference type="SAM" id="SignalP"/>
    </source>
</evidence>
<dbReference type="GO" id="GO:0006508">
    <property type="term" value="P:proteolysis"/>
    <property type="evidence" value="ECO:0007669"/>
    <property type="project" value="InterPro"/>
</dbReference>
<name>A0A1X7C0Y8_9MICC</name>
<dbReference type="Proteomes" id="UP000192929">
    <property type="component" value="Unassembled WGS sequence"/>
</dbReference>
<dbReference type="Gene3D" id="3.30.1380.10">
    <property type="match status" value="1"/>
</dbReference>
<keyword evidence="1" id="KW-0732">Signal</keyword>
<dbReference type="PANTHER" id="PTHR34385:SF1">
    <property type="entry name" value="PEPTIDOGLYCAN L-ALANYL-D-GLUTAMATE ENDOPEPTIDASE CWLK"/>
    <property type="match status" value="1"/>
</dbReference>
<dbReference type="SUPFAM" id="SSF55166">
    <property type="entry name" value="Hedgehog/DD-peptidase"/>
    <property type="match status" value="1"/>
</dbReference>
<dbReference type="InterPro" id="IPR003709">
    <property type="entry name" value="VanY-like_core_dom"/>
</dbReference>
<dbReference type="GO" id="GO:0004180">
    <property type="term" value="F:carboxypeptidase activity"/>
    <property type="evidence" value="ECO:0007669"/>
    <property type="project" value="UniProtKB-KW"/>
</dbReference>
<keyword evidence="3" id="KW-0121">Carboxypeptidase</keyword>
<evidence type="ECO:0000313" key="4">
    <source>
        <dbReference type="Proteomes" id="UP000192929"/>
    </source>
</evidence>
<dbReference type="Pfam" id="PF02557">
    <property type="entry name" value="VanY"/>
    <property type="match status" value="1"/>
</dbReference>
<accession>A0A1X7C0Y8</accession>
<dbReference type="AlphaFoldDB" id="A0A1X7C0Y8"/>
<feature type="domain" description="D-alanyl-D-alanine carboxypeptidase-like core" evidence="2">
    <location>
        <begin position="172"/>
        <end position="299"/>
    </location>
</feature>
<keyword evidence="3" id="KW-0645">Protease</keyword>
<evidence type="ECO:0000313" key="3">
    <source>
        <dbReference type="EMBL" id="SME88021.1"/>
    </source>
</evidence>
<keyword evidence="4" id="KW-1185">Reference proteome</keyword>
<protein>
    <submittedName>
        <fullName evidence="3">D-alanyl-D-alanine carboxypeptidase</fullName>
    </submittedName>
</protein>
<dbReference type="InterPro" id="IPR052179">
    <property type="entry name" value="DD-CPase-like"/>
</dbReference>
<keyword evidence="3" id="KW-0378">Hydrolase</keyword>
<gene>
    <name evidence="3" type="ORF">SAMN06296028_10115</name>
</gene>
<organism evidence="3 4">
    <name type="scientific">Kocuria marina subsp. indica</name>
    <dbReference type="NCBI Taxonomy" id="1049583"/>
    <lineage>
        <taxon>Bacteria</taxon>
        <taxon>Bacillati</taxon>
        <taxon>Actinomycetota</taxon>
        <taxon>Actinomycetes</taxon>
        <taxon>Micrococcales</taxon>
        <taxon>Micrococcaceae</taxon>
        <taxon>Kocuria</taxon>
    </lineage>
</organism>
<dbReference type="PANTHER" id="PTHR34385">
    <property type="entry name" value="D-ALANYL-D-ALANINE CARBOXYPEPTIDASE"/>
    <property type="match status" value="1"/>
</dbReference>
<feature type="chain" id="PRO_5012552887" evidence="1">
    <location>
        <begin position="30"/>
        <end position="326"/>
    </location>
</feature>
<evidence type="ECO:0000259" key="2">
    <source>
        <dbReference type="Pfam" id="PF02557"/>
    </source>
</evidence>
<dbReference type="InterPro" id="IPR058193">
    <property type="entry name" value="VanY/YodJ_core_dom"/>
</dbReference>
<dbReference type="InterPro" id="IPR009045">
    <property type="entry name" value="Zn_M74/Hedgehog-like"/>
</dbReference>
<dbReference type="InterPro" id="IPR013207">
    <property type="entry name" value="LGFP"/>
</dbReference>
<dbReference type="CDD" id="cd14852">
    <property type="entry name" value="LD-carboxypeptidase"/>
    <property type="match status" value="1"/>
</dbReference>
<reference evidence="4" key="1">
    <citation type="submission" date="2017-04" db="EMBL/GenBank/DDBJ databases">
        <authorList>
            <person name="Varghese N."/>
            <person name="Submissions S."/>
        </authorList>
    </citation>
    <scope>NUCLEOTIDE SEQUENCE [LARGE SCALE GENOMIC DNA]</scope>
    <source>
        <strain evidence="4">NIO-1021</strain>
    </source>
</reference>
<feature type="signal peptide" evidence="1">
    <location>
        <begin position="1"/>
        <end position="29"/>
    </location>
</feature>
<dbReference type="Pfam" id="PF08310">
    <property type="entry name" value="LGFP"/>
    <property type="match status" value="2"/>
</dbReference>
<proteinExistence type="predicted"/>
<sequence>MRTVMRCPALLTALLAALLLVGGMAPAHAGAGIDNEYRALPNPGAWLGKPTSAERCGLRDRGCYRQYQKGTIHWTSTTGARAQRGGILAKWRAEGSEHGALGYPVTRETCTGGTCEVRYQRGRITWTAQGGARVHRDIDDARSVSVVVNKKRPLSPRTYAPAPLRSVGGGVLLRDDAAAAYQRMSRAAATQGVTLVPVSGYRDHGTQARLYREYTALYGQATADTISARAGHSEHQTGLAIDVGAPGATCGLLPCFGNTPQGKWIAANGHTYGFVVRYPNGHTATTGYAYEPWHLRYVGTATATSLKNSGSATVESYMGLPRAPKY</sequence>
<dbReference type="EMBL" id="FXAC01000001">
    <property type="protein sequence ID" value="SME88021.1"/>
    <property type="molecule type" value="Genomic_DNA"/>
</dbReference>